<evidence type="ECO:0000256" key="1">
    <source>
        <dbReference type="SAM" id="MobiDB-lite"/>
    </source>
</evidence>
<feature type="region of interest" description="Disordered" evidence="1">
    <location>
        <begin position="1"/>
        <end position="24"/>
    </location>
</feature>
<dbReference type="Pfam" id="PF00646">
    <property type="entry name" value="F-box"/>
    <property type="match status" value="1"/>
</dbReference>
<dbReference type="PANTHER" id="PTHR34145">
    <property type="entry name" value="OS02G0105600 PROTEIN"/>
    <property type="match status" value="1"/>
</dbReference>
<dbReference type="InterPro" id="IPR001810">
    <property type="entry name" value="F-box_dom"/>
</dbReference>
<dbReference type="InterPro" id="IPR036047">
    <property type="entry name" value="F-box-like_dom_sf"/>
</dbReference>
<comment type="caution">
    <text evidence="3">The sequence shown here is derived from an EMBL/GenBank/DDBJ whole genome shotgun (WGS) entry which is preliminary data.</text>
</comment>
<dbReference type="OrthoDB" id="1939276at2759"/>
<dbReference type="PROSITE" id="PS50181">
    <property type="entry name" value="FBOX"/>
    <property type="match status" value="1"/>
</dbReference>
<dbReference type="SUPFAM" id="SSF52047">
    <property type="entry name" value="RNI-like"/>
    <property type="match status" value="1"/>
</dbReference>
<accession>A0A2U1L7M6</accession>
<dbReference type="Proteomes" id="UP000245207">
    <property type="component" value="Unassembled WGS sequence"/>
</dbReference>
<feature type="domain" description="F-box" evidence="2">
    <location>
        <begin position="28"/>
        <end position="64"/>
    </location>
</feature>
<dbReference type="Gene3D" id="3.80.10.10">
    <property type="entry name" value="Ribonuclease Inhibitor"/>
    <property type="match status" value="1"/>
</dbReference>
<dbReference type="Gene3D" id="1.20.1280.50">
    <property type="match status" value="1"/>
</dbReference>
<reference evidence="3 4" key="1">
    <citation type="journal article" date="2018" name="Mol. Plant">
        <title>The genome of Artemisia annua provides insight into the evolution of Asteraceae family and artemisinin biosynthesis.</title>
        <authorList>
            <person name="Shen Q."/>
            <person name="Zhang L."/>
            <person name="Liao Z."/>
            <person name="Wang S."/>
            <person name="Yan T."/>
            <person name="Shi P."/>
            <person name="Liu M."/>
            <person name="Fu X."/>
            <person name="Pan Q."/>
            <person name="Wang Y."/>
            <person name="Lv Z."/>
            <person name="Lu X."/>
            <person name="Zhang F."/>
            <person name="Jiang W."/>
            <person name="Ma Y."/>
            <person name="Chen M."/>
            <person name="Hao X."/>
            <person name="Li L."/>
            <person name="Tang Y."/>
            <person name="Lv G."/>
            <person name="Zhou Y."/>
            <person name="Sun X."/>
            <person name="Brodelius P.E."/>
            <person name="Rose J.K.C."/>
            <person name="Tang K."/>
        </authorList>
    </citation>
    <scope>NUCLEOTIDE SEQUENCE [LARGE SCALE GENOMIC DNA]</scope>
    <source>
        <strain evidence="4">cv. Huhao1</strain>
        <tissue evidence="3">Leaf</tissue>
    </source>
</reference>
<dbReference type="PANTHER" id="PTHR34145:SF28">
    <property type="entry name" value="F-BOX DOMAIN-CONTAINING PROTEIN"/>
    <property type="match status" value="1"/>
</dbReference>
<keyword evidence="4" id="KW-1185">Reference proteome</keyword>
<dbReference type="InterPro" id="IPR032675">
    <property type="entry name" value="LRR_dom_sf"/>
</dbReference>
<organism evidence="3 4">
    <name type="scientific">Artemisia annua</name>
    <name type="common">Sweet wormwood</name>
    <dbReference type="NCBI Taxonomy" id="35608"/>
    <lineage>
        <taxon>Eukaryota</taxon>
        <taxon>Viridiplantae</taxon>
        <taxon>Streptophyta</taxon>
        <taxon>Embryophyta</taxon>
        <taxon>Tracheophyta</taxon>
        <taxon>Spermatophyta</taxon>
        <taxon>Magnoliopsida</taxon>
        <taxon>eudicotyledons</taxon>
        <taxon>Gunneridae</taxon>
        <taxon>Pentapetalae</taxon>
        <taxon>asterids</taxon>
        <taxon>campanulids</taxon>
        <taxon>Asterales</taxon>
        <taxon>Asteraceae</taxon>
        <taxon>Asteroideae</taxon>
        <taxon>Anthemideae</taxon>
        <taxon>Artemisiinae</taxon>
        <taxon>Artemisia</taxon>
    </lineage>
</organism>
<proteinExistence type="predicted"/>
<evidence type="ECO:0000259" key="2">
    <source>
        <dbReference type="PROSITE" id="PS50181"/>
    </source>
</evidence>
<dbReference type="InterPro" id="IPR055357">
    <property type="entry name" value="LRR_At1g61320_AtMIF1"/>
</dbReference>
<dbReference type="InterPro" id="IPR053772">
    <property type="entry name" value="At1g61320/At1g61330-like"/>
</dbReference>
<dbReference type="STRING" id="35608.A0A2U1L7M6"/>
<protein>
    <submittedName>
        <fullName evidence="3">F-box/LRR-repeat protein</fullName>
    </submittedName>
</protein>
<name>A0A2U1L7M6_ARTAN</name>
<gene>
    <name evidence="3" type="ORF">CTI12_AA521410</name>
</gene>
<dbReference type="SUPFAM" id="SSF81383">
    <property type="entry name" value="F-box domain"/>
    <property type="match status" value="1"/>
</dbReference>
<sequence>MDITSGDTFSTINKNDSQKRAEEDDSEIDHLTHLPDPILFLILSFLPFKQWILMRLVSKTFKNLWTHAPVLDFQAPKSRFTGHMTCHCCGAFHGHVLPVECYFYYIELPRERFCRFVSRTLVEHSGYTIKVFRLALNYHHHSWGESMLKRWVDFMFTKDIENLDVNFDESNSFEYHESTGLRVMQVNTSYLYFLPPQNFISKMLSAMSLQYCQFSTSGFGTFESLKYLCLRNVVLLDNQITNFLSKFPMMLSLVVEKCVFGEDFFVSNEVLTIKYLYIFDCMTSTWLTYNVDVITPQIMEFHFKGVGLQEFHIRNANELQSVQIDIDCADASQEAGVRLSSLLNSLHHCAKLVLSSWCIQVLSRWRSGSEYLLQFHSVRNLELILNFVKEEFPGIYYLLQCCSNLKTLTISIDMFNLPESVIPPELWPEIYDFPENNFWETHDSAVTCLQYSVNTVTIYGFSGRAVEVEFLKFLLRNGQALEKIYIQEFKGEQGDSVSDEWWVSNVAHIYNNRIANAVQFASTSVQVIIK</sequence>
<evidence type="ECO:0000313" key="4">
    <source>
        <dbReference type="Proteomes" id="UP000245207"/>
    </source>
</evidence>
<dbReference type="AlphaFoldDB" id="A0A2U1L7M6"/>
<feature type="compositionally biased region" description="Polar residues" evidence="1">
    <location>
        <begin position="1"/>
        <end position="15"/>
    </location>
</feature>
<evidence type="ECO:0000313" key="3">
    <source>
        <dbReference type="EMBL" id="PWA44999.1"/>
    </source>
</evidence>
<dbReference type="Pfam" id="PF23622">
    <property type="entry name" value="LRR_At1g61320_AtMIF1"/>
    <property type="match status" value="1"/>
</dbReference>
<dbReference type="EMBL" id="PKPP01010996">
    <property type="protein sequence ID" value="PWA44999.1"/>
    <property type="molecule type" value="Genomic_DNA"/>
</dbReference>